<evidence type="ECO:0000313" key="9">
    <source>
        <dbReference type="EMBL" id="MES1921312.1"/>
    </source>
</evidence>
<evidence type="ECO:0000259" key="7">
    <source>
        <dbReference type="PROSITE" id="PS51194"/>
    </source>
</evidence>
<evidence type="ECO:0000256" key="2">
    <source>
        <dbReference type="ARBA" id="ARBA00022801"/>
    </source>
</evidence>
<dbReference type="EMBL" id="JBDODL010001234">
    <property type="protein sequence ID" value="MES1921312.1"/>
    <property type="molecule type" value="Genomic_DNA"/>
</dbReference>
<dbReference type="InterPro" id="IPR001650">
    <property type="entry name" value="Helicase_C-like"/>
</dbReference>
<keyword evidence="2 9" id="KW-0378">Hydrolase</keyword>
<dbReference type="Gene3D" id="3.40.50.300">
    <property type="entry name" value="P-loop containing nucleotide triphosphate hydrolases"/>
    <property type="match status" value="2"/>
</dbReference>
<dbReference type="InterPro" id="IPR011545">
    <property type="entry name" value="DEAD/DEAH_box_helicase_dom"/>
</dbReference>
<dbReference type="SMART" id="SM00487">
    <property type="entry name" value="DEXDc"/>
    <property type="match status" value="1"/>
</dbReference>
<keyword evidence="10" id="KW-1185">Reference proteome</keyword>
<dbReference type="InterPro" id="IPR050079">
    <property type="entry name" value="DEAD_box_RNA_helicase"/>
</dbReference>
<evidence type="ECO:0000256" key="5">
    <source>
        <dbReference type="PROSITE-ProRule" id="PRU00552"/>
    </source>
</evidence>
<evidence type="ECO:0000256" key="1">
    <source>
        <dbReference type="ARBA" id="ARBA00022741"/>
    </source>
</evidence>
<evidence type="ECO:0000313" key="10">
    <source>
        <dbReference type="Proteomes" id="UP001439008"/>
    </source>
</evidence>
<feature type="domain" description="DEAD-box RNA helicase Q" evidence="8">
    <location>
        <begin position="2"/>
        <end position="30"/>
    </location>
</feature>
<keyword evidence="3 9" id="KW-0347">Helicase</keyword>
<comment type="caution">
    <text evidence="9">The sequence shown here is derived from an EMBL/GenBank/DDBJ whole genome shotgun (WGS) entry which is preliminary data.</text>
</comment>
<dbReference type="PROSITE" id="PS51194">
    <property type="entry name" value="HELICASE_CTER"/>
    <property type="match status" value="1"/>
</dbReference>
<dbReference type="SMART" id="SM00490">
    <property type="entry name" value="HELICc"/>
    <property type="match status" value="1"/>
</dbReference>
<reference evidence="9 10" key="1">
    <citation type="journal article" date="2024" name="BMC Biol.">
        <title>Comparative genomics of Ascetosporea gives new insight into the evolutionary basis for animal parasitism in Rhizaria.</title>
        <authorList>
            <person name="Hiltunen Thoren M."/>
            <person name="Onut-Brannstrom I."/>
            <person name="Alfjorden A."/>
            <person name="Peckova H."/>
            <person name="Swords F."/>
            <person name="Hooper C."/>
            <person name="Holzer A.S."/>
            <person name="Bass D."/>
            <person name="Burki F."/>
        </authorList>
    </citation>
    <scope>NUCLEOTIDE SEQUENCE [LARGE SCALE GENOMIC DNA]</scope>
    <source>
        <strain evidence="9">20-A016</strain>
    </source>
</reference>
<dbReference type="InterPro" id="IPR014001">
    <property type="entry name" value="Helicase_ATP-bd"/>
</dbReference>
<proteinExistence type="predicted"/>
<evidence type="ECO:0000256" key="3">
    <source>
        <dbReference type="ARBA" id="ARBA00022806"/>
    </source>
</evidence>
<keyword evidence="1" id="KW-0547">Nucleotide-binding</keyword>
<sequence>MAEFEKLGVASFLAQNCSNLGITLPTKIQEKAVPLIFNGKNLLGQAKTGSGKTAAFALPILQRLSEDPYGVFALVVTPTRELAQQIADQFRVFGVGTNLNDLVVSGGRDLIKERLALSEKPHVVIATPGRLAEHLKNGIENCRSLAFRLFSRRSESCFGSTPSAVEKVPAQKFRQTLLFTATLDAKTAHIAESKKDKIELIETSDESPQAVVAELETFFVLAPRAVKECYLFSVLTRSHLKQSVIVFVARKKVCELLTETLIQLEVEAVSLNSDLSQAKRLASLGKFRAGKARVLVCTDLAARGLDIPEVGLVVNYNVPRSVKDYIHRVGRTARAKKRGIALTIVTQYETEALEHIEAKTGKKIDPFKAIEPEKEILKCLHKVSTAKKIARLRLAQYAIKNNF</sequence>
<feature type="domain" description="Helicase ATP-binding" evidence="6">
    <location>
        <begin position="33"/>
        <end position="201"/>
    </location>
</feature>
<feature type="short sequence motif" description="Q motif" evidence="5">
    <location>
        <begin position="2"/>
        <end position="30"/>
    </location>
</feature>
<dbReference type="Pfam" id="PF00271">
    <property type="entry name" value="Helicase_C"/>
    <property type="match status" value="1"/>
</dbReference>
<evidence type="ECO:0000256" key="4">
    <source>
        <dbReference type="ARBA" id="ARBA00022840"/>
    </source>
</evidence>
<gene>
    <name evidence="9" type="primary">DDX49</name>
    <name evidence="9" type="ORF">MHBO_002855</name>
</gene>
<dbReference type="GO" id="GO:0003724">
    <property type="term" value="F:RNA helicase activity"/>
    <property type="evidence" value="ECO:0007669"/>
    <property type="project" value="UniProtKB-EC"/>
</dbReference>
<evidence type="ECO:0000259" key="6">
    <source>
        <dbReference type="PROSITE" id="PS51192"/>
    </source>
</evidence>
<dbReference type="InterPro" id="IPR027417">
    <property type="entry name" value="P-loop_NTPase"/>
</dbReference>
<dbReference type="SUPFAM" id="SSF52540">
    <property type="entry name" value="P-loop containing nucleoside triphosphate hydrolases"/>
    <property type="match status" value="1"/>
</dbReference>
<dbReference type="PROSITE" id="PS51192">
    <property type="entry name" value="HELICASE_ATP_BIND_1"/>
    <property type="match status" value="1"/>
</dbReference>
<dbReference type="PANTHER" id="PTHR47959">
    <property type="entry name" value="ATP-DEPENDENT RNA HELICASE RHLE-RELATED"/>
    <property type="match status" value="1"/>
</dbReference>
<keyword evidence="4" id="KW-0067">ATP-binding</keyword>
<organism evidence="9 10">
    <name type="scientific">Bonamia ostreae</name>
    <dbReference type="NCBI Taxonomy" id="126728"/>
    <lineage>
        <taxon>Eukaryota</taxon>
        <taxon>Sar</taxon>
        <taxon>Rhizaria</taxon>
        <taxon>Endomyxa</taxon>
        <taxon>Ascetosporea</taxon>
        <taxon>Haplosporida</taxon>
        <taxon>Bonamia</taxon>
    </lineage>
</organism>
<name>A0ABV2ANR6_9EUKA</name>
<dbReference type="PANTHER" id="PTHR47959:SF24">
    <property type="entry name" value="ATP-DEPENDENT RNA HELICASE"/>
    <property type="match status" value="1"/>
</dbReference>
<dbReference type="Proteomes" id="UP001439008">
    <property type="component" value="Unassembled WGS sequence"/>
</dbReference>
<protein>
    <submittedName>
        <fullName evidence="9">ATP-dependent RNA helicase ddx49, variant 3</fullName>
        <ecNumber evidence="9">3.6.4.13</ecNumber>
    </submittedName>
</protein>
<evidence type="ECO:0000259" key="8">
    <source>
        <dbReference type="PROSITE" id="PS51195"/>
    </source>
</evidence>
<accession>A0ABV2ANR6</accession>
<dbReference type="CDD" id="cd18787">
    <property type="entry name" value="SF2_C_DEAD"/>
    <property type="match status" value="1"/>
</dbReference>
<dbReference type="Pfam" id="PF00270">
    <property type="entry name" value="DEAD"/>
    <property type="match status" value="1"/>
</dbReference>
<dbReference type="GO" id="GO:0016787">
    <property type="term" value="F:hydrolase activity"/>
    <property type="evidence" value="ECO:0007669"/>
    <property type="project" value="UniProtKB-KW"/>
</dbReference>
<dbReference type="InterPro" id="IPR014014">
    <property type="entry name" value="RNA_helicase_DEAD_Q_motif"/>
</dbReference>
<dbReference type="EC" id="3.6.4.13" evidence="9"/>
<dbReference type="PROSITE" id="PS51195">
    <property type="entry name" value="Q_MOTIF"/>
    <property type="match status" value="1"/>
</dbReference>
<feature type="domain" description="Helicase C-terminal" evidence="7">
    <location>
        <begin position="234"/>
        <end position="378"/>
    </location>
</feature>